<dbReference type="InterPro" id="IPR050834">
    <property type="entry name" value="Glycosyltransf_2"/>
</dbReference>
<sequence>MAPRLLGLVESGEATPEEQVYARWALGRWHAFKGDWAQVVAYLMPECQPVAMSGQPGMLLLALEALCRLAKGEPEVHSHRGLVGHGVEEGIQRVLAELKQRFPQLADTELAEANTLSVQPRSDRQRLALCNRMFSRFGLMPVKLQDPACPLGLDNLAVASFTPHASPLATQSPPLVSVIVPLYNAEATIATALHSLFAQTWRPLEIIVVDDASEDNGAFVVERFAGECPEGLSLRLLRHGENRGAYAARNVGLAEAQGGLITTHDSDDWSHPEKLARQVEALLAAPQALGCLSHWVRTTPSLFFHLWRTELEGWTYRNISSLMFRRRVFDALGFWDDVTVNADTEFHQRVLAAFGDSAVVDVLPGVPLAFGRADEGSLSQHSTTHLITQFVGGRHDYMASARRWHASATHPSDLHLPRRPGYRPFAAPAAMCRQALPVRFTHPMDELQACGLFDPGWYCRTHIDLQHHRIEPLVHYWEVGASEGRDPGPSFSTSGYLARYPDVADWLAESRLTPLHHFVRHGRELGHEPLPVFEGRQPHREGRPTLLLVGHAAGKALYGAERSLLDLARGLEHLELNLVVALPSAVNGDYLRSLQAVSLAVAVLPYGWWQNGKVPEPATVGHFHDLMHRFRVDLVHANTMVLDEPLVAAHGLGVPALVHGRELPEHDPALCETLNATPERLRRRVRESATGVIANSRHVAKWLGDGVPTAVVPNTIDMSALLALSEPTLDGSPPAVGMLSSNLPKKGLDDLEAMAGHLEPLVPDARIMIFGPHTPAVEALLQRQAVGEAPRNIEYCGYVDDPAQALAELDVVVNLSRFQESFGRTVLEAMTAARPVVAYAWGALPELVEHEVTGWLVPFGDHAAAARAVSGLLLDHALVRKMGAAGRQRAMESYGARAFAEALCAAYAPWWPNR</sequence>
<evidence type="ECO:0000313" key="3">
    <source>
        <dbReference type="EMBL" id="MCH4564683.1"/>
    </source>
</evidence>
<evidence type="ECO:0000259" key="2">
    <source>
        <dbReference type="Pfam" id="PF13439"/>
    </source>
</evidence>
<dbReference type="CDD" id="cd00761">
    <property type="entry name" value="Glyco_tranf_GTA_type"/>
    <property type="match status" value="1"/>
</dbReference>
<dbReference type="PANTHER" id="PTHR43685">
    <property type="entry name" value="GLYCOSYLTRANSFERASE"/>
    <property type="match status" value="1"/>
</dbReference>
<dbReference type="RefSeq" id="WP_240569294.1">
    <property type="nucleotide sequence ID" value="NZ_JAKVPY010000022.1"/>
</dbReference>
<feature type="domain" description="Glycosyltransferase subfamily 4-like N-terminal" evidence="2">
    <location>
        <begin position="559"/>
        <end position="718"/>
    </location>
</feature>
<dbReference type="Pfam" id="PF13439">
    <property type="entry name" value="Glyco_transf_4"/>
    <property type="match status" value="1"/>
</dbReference>
<dbReference type="SUPFAM" id="SSF53448">
    <property type="entry name" value="Nucleotide-diphospho-sugar transferases"/>
    <property type="match status" value="1"/>
</dbReference>
<gene>
    <name evidence="3" type="ORF">MKP05_16400</name>
</gene>
<dbReference type="Pfam" id="PF13692">
    <property type="entry name" value="Glyco_trans_1_4"/>
    <property type="match status" value="1"/>
</dbReference>
<dbReference type="SUPFAM" id="SSF53756">
    <property type="entry name" value="UDP-Glycosyltransferase/glycogen phosphorylase"/>
    <property type="match status" value="1"/>
</dbReference>
<dbReference type="PANTHER" id="PTHR43685:SF11">
    <property type="entry name" value="GLYCOSYLTRANSFERASE TAGX-RELATED"/>
    <property type="match status" value="1"/>
</dbReference>
<dbReference type="GO" id="GO:0016757">
    <property type="term" value="F:glycosyltransferase activity"/>
    <property type="evidence" value="ECO:0007669"/>
    <property type="project" value="UniProtKB-KW"/>
</dbReference>
<protein>
    <submittedName>
        <fullName evidence="3">Glycosyltransferase</fullName>
        <ecNumber evidence="3">2.4.-.-</ecNumber>
    </submittedName>
</protein>
<dbReference type="Gene3D" id="3.40.50.2000">
    <property type="entry name" value="Glycogen Phosphorylase B"/>
    <property type="match status" value="2"/>
</dbReference>
<comment type="caution">
    <text evidence="3">The sequence shown here is derived from an EMBL/GenBank/DDBJ whole genome shotgun (WGS) entry which is preliminary data.</text>
</comment>
<dbReference type="Gene3D" id="3.90.550.10">
    <property type="entry name" value="Spore Coat Polysaccharide Biosynthesis Protein SpsA, Chain A"/>
    <property type="match status" value="1"/>
</dbReference>
<name>A0ABS9RXW5_9GAMM</name>
<accession>A0ABS9RXW5</accession>
<keyword evidence="3" id="KW-0808">Transferase</keyword>
<dbReference type="EMBL" id="JAKVPY010000022">
    <property type="protein sequence ID" value="MCH4564683.1"/>
    <property type="molecule type" value="Genomic_DNA"/>
</dbReference>
<dbReference type="CDD" id="cd03801">
    <property type="entry name" value="GT4_PimA-like"/>
    <property type="match status" value="1"/>
</dbReference>
<dbReference type="InterPro" id="IPR028098">
    <property type="entry name" value="Glyco_trans_4-like_N"/>
</dbReference>
<dbReference type="Proteomes" id="UP001202117">
    <property type="component" value="Unassembled WGS sequence"/>
</dbReference>
<evidence type="ECO:0000313" key="4">
    <source>
        <dbReference type="Proteomes" id="UP001202117"/>
    </source>
</evidence>
<feature type="domain" description="Glycosyltransferase 2-like" evidence="1">
    <location>
        <begin position="177"/>
        <end position="294"/>
    </location>
</feature>
<keyword evidence="3" id="KW-0328">Glycosyltransferase</keyword>
<dbReference type="InterPro" id="IPR001173">
    <property type="entry name" value="Glyco_trans_2-like"/>
</dbReference>
<evidence type="ECO:0000259" key="1">
    <source>
        <dbReference type="Pfam" id="PF00535"/>
    </source>
</evidence>
<reference evidence="3 4" key="1">
    <citation type="submission" date="2022-02" db="EMBL/GenBank/DDBJ databases">
        <title>Halomonas fukangensis sp. nov., a halophilic bacterium isolated from a bulk soil of Kalidium foliatum at Fukang.</title>
        <authorList>
            <person name="Huang Y."/>
        </authorList>
    </citation>
    <scope>NUCLEOTIDE SEQUENCE [LARGE SCALE GENOMIC DNA]</scope>
    <source>
        <strain evidence="3 4">EGI 63088</strain>
    </source>
</reference>
<proteinExistence type="predicted"/>
<dbReference type="Pfam" id="PF00535">
    <property type="entry name" value="Glycos_transf_2"/>
    <property type="match status" value="1"/>
</dbReference>
<dbReference type="InterPro" id="IPR029044">
    <property type="entry name" value="Nucleotide-diphossugar_trans"/>
</dbReference>
<organism evidence="3 4">
    <name type="scientific">Halomonas flagellata</name>
    <dbReference type="NCBI Taxonomy" id="2920385"/>
    <lineage>
        <taxon>Bacteria</taxon>
        <taxon>Pseudomonadati</taxon>
        <taxon>Pseudomonadota</taxon>
        <taxon>Gammaproteobacteria</taxon>
        <taxon>Oceanospirillales</taxon>
        <taxon>Halomonadaceae</taxon>
        <taxon>Halomonas</taxon>
    </lineage>
</organism>
<dbReference type="EC" id="2.4.-.-" evidence="3"/>
<keyword evidence="4" id="KW-1185">Reference proteome</keyword>